<reference evidence="2 4" key="3">
    <citation type="submission" date="2018-08" db="EMBL/GenBank/DDBJ databases">
        <title>Recombination of ecologically and evolutionarily significant loci maintains genetic cohesion in the Pseudomonas syringae species complex.</title>
        <authorList>
            <person name="Dillon M."/>
            <person name="Thakur S."/>
            <person name="Almeida R.N.D."/>
            <person name="Weir B.S."/>
            <person name="Guttman D.S."/>
        </authorList>
    </citation>
    <scope>NUCLEOTIDE SEQUENCE [LARGE SCALE GENOMIC DNA]</scope>
    <source>
        <strain evidence="2 4">ICMP 4182</strain>
    </source>
</reference>
<accession>A0AB74AUU7</accession>
<name>A0AB74AUU7_PSESG</name>
<evidence type="ECO:0000313" key="4">
    <source>
        <dbReference type="Proteomes" id="UP000272471"/>
    </source>
</evidence>
<dbReference type="EMBL" id="LGLO01000030">
    <property type="protein sequence ID" value="KPC45901.1"/>
    <property type="molecule type" value="Genomic_DNA"/>
</dbReference>
<dbReference type="Gene3D" id="3.40.50.720">
    <property type="entry name" value="NAD(P)-binding Rossmann-like Domain"/>
    <property type="match status" value="1"/>
</dbReference>
<organism evidence="2 4">
    <name type="scientific">Pseudomonas savastanoi pv. glycinea</name>
    <name type="common">Pseudomonas syringae pv. glycinea</name>
    <dbReference type="NCBI Taxonomy" id="318"/>
    <lineage>
        <taxon>Bacteria</taxon>
        <taxon>Pseudomonadati</taxon>
        <taxon>Pseudomonadota</taxon>
        <taxon>Gammaproteobacteria</taxon>
        <taxon>Pseudomonadales</taxon>
        <taxon>Pseudomonadaceae</taxon>
        <taxon>Pseudomonas</taxon>
    </lineage>
</organism>
<comment type="caution">
    <text evidence="2">The sequence shown here is derived from an EMBL/GenBank/DDBJ whole genome shotgun (WGS) entry which is preliminary data.</text>
</comment>
<proteinExistence type="predicted"/>
<dbReference type="Proteomes" id="UP000272471">
    <property type="component" value="Unassembled WGS sequence"/>
</dbReference>
<dbReference type="Proteomes" id="UP000037836">
    <property type="component" value="Unassembled WGS sequence"/>
</dbReference>
<evidence type="ECO:0008006" key="5">
    <source>
        <dbReference type="Google" id="ProtNLM"/>
    </source>
</evidence>
<dbReference type="AlphaFoldDB" id="A0AB74AUU7"/>
<dbReference type="EMBL" id="RBQX01000348">
    <property type="protein sequence ID" value="RMQ07350.1"/>
    <property type="molecule type" value="Genomic_DNA"/>
</dbReference>
<sequence length="68" mass="7363">MASAHTTQTPFNRLLLTGAAGGLGKVLRETLRPYTKVLRLSDIVEMVPAVDDSEEVQVCDLADKNAVH</sequence>
<gene>
    <name evidence="1" type="ORF">AC496_2183</name>
    <name evidence="2" type="ORF">ALQ11_03948</name>
</gene>
<keyword evidence="3" id="KW-1185">Reference proteome</keyword>
<evidence type="ECO:0000313" key="3">
    <source>
        <dbReference type="Proteomes" id="UP000037836"/>
    </source>
</evidence>
<reference evidence="1 3" key="1">
    <citation type="submission" date="2015-07" db="EMBL/GenBank/DDBJ databases">
        <authorList>
            <person name="O'Brien H.E."/>
            <person name="Thakur S."/>
            <person name="Gong Y."/>
            <person name="Wang P.W."/>
            <person name="Guttman D.S."/>
        </authorList>
    </citation>
    <scope>NUCLEOTIDE SEQUENCE [LARGE SCALE GENOMIC DNA]</scope>
    <source>
        <strain evidence="1 3">BR1</strain>
    </source>
</reference>
<protein>
    <recommendedName>
        <fullName evidence="5">NAD-dependent epimerase/dehydratase domain-containing protein</fullName>
    </recommendedName>
</protein>
<evidence type="ECO:0000313" key="1">
    <source>
        <dbReference type="EMBL" id="KPC45901.1"/>
    </source>
</evidence>
<reference evidence="1 3" key="2">
    <citation type="submission" date="2015-10" db="EMBL/GenBank/DDBJ databases">
        <title>Comparative genomics and high-throughput reverse genetic screens identify a new phytobacterial MAMP and an Arabidopsis receptor required for immune elicitation.</title>
        <authorList>
            <person name="Mott G.A."/>
            <person name="Thakur S."/>
            <person name="Wang P.W."/>
            <person name="Desveaux D."/>
            <person name="Guttman D.S."/>
        </authorList>
    </citation>
    <scope>NUCLEOTIDE SEQUENCE [LARGE SCALE GENOMIC DNA]</scope>
    <source>
        <strain evidence="1 3">BR1</strain>
    </source>
</reference>
<evidence type="ECO:0000313" key="2">
    <source>
        <dbReference type="EMBL" id="RMQ07350.1"/>
    </source>
</evidence>